<feature type="domain" description="UPF3" evidence="4">
    <location>
        <begin position="37"/>
        <end position="192"/>
    </location>
</feature>
<evidence type="ECO:0000256" key="2">
    <source>
        <dbReference type="ARBA" id="ARBA00023161"/>
    </source>
</evidence>
<protein>
    <recommendedName>
        <fullName evidence="4">UPF3 domain-containing protein</fullName>
    </recommendedName>
</protein>
<feature type="compositionally biased region" description="Basic and acidic residues" evidence="3">
    <location>
        <begin position="192"/>
        <end position="203"/>
    </location>
</feature>
<dbReference type="InterPro" id="IPR005120">
    <property type="entry name" value="UPF3_dom"/>
</dbReference>
<feature type="compositionally biased region" description="Basic residues" evidence="3">
    <location>
        <begin position="231"/>
        <end position="241"/>
    </location>
</feature>
<name>A0ABP0EM81_9ASCO</name>
<accession>A0ABP0EM81</accession>
<keyword evidence="2" id="KW-0866">Nonsense-mediated mRNA decay</keyword>
<feature type="compositionally biased region" description="Basic residues" evidence="3">
    <location>
        <begin position="280"/>
        <end position="292"/>
    </location>
</feature>
<evidence type="ECO:0000259" key="4">
    <source>
        <dbReference type="Pfam" id="PF03467"/>
    </source>
</evidence>
<feature type="region of interest" description="Disordered" evidence="3">
    <location>
        <begin position="1"/>
        <end position="29"/>
    </location>
</feature>
<evidence type="ECO:0000256" key="1">
    <source>
        <dbReference type="ARBA" id="ARBA00005991"/>
    </source>
</evidence>
<dbReference type="Proteomes" id="UP001497600">
    <property type="component" value="Chromosome H"/>
</dbReference>
<feature type="compositionally biased region" description="Low complexity" evidence="3">
    <location>
        <begin position="242"/>
        <end position="255"/>
    </location>
</feature>
<evidence type="ECO:0000313" key="6">
    <source>
        <dbReference type="Proteomes" id="UP001497600"/>
    </source>
</evidence>
<dbReference type="InterPro" id="IPR012677">
    <property type="entry name" value="Nucleotide-bd_a/b_plait_sf"/>
</dbReference>
<dbReference type="Gene3D" id="3.30.70.330">
    <property type="match status" value="1"/>
</dbReference>
<gene>
    <name evidence="5" type="ORF">CAAN4_H26874</name>
</gene>
<evidence type="ECO:0000313" key="5">
    <source>
        <dbReference type="EMBL" id="CAK7922434.1"/>
    </source>
</evidence>
<feature type="compositionally biased region" description="Polar residues" evidence="3">
    <location>
        <begin position="354"/>
        <end position="365"/>
    </location>
</feature>
<dbReference type="InterPro" id="IPR035979">
    <property type="entry name" value="RBD_domain_sf"/>
</dbReference>
<feature type="compositionally biased region" description="Basic residues" evidence="3">
    <location>
        <begin position="342"/>
        <end position="352"/>
    </location>
</feature>
<organism evidence="5 6">
    <name type="scientific">[Candida] anglica</name>
    <dbReference type="NCBI Taxonomy" id="148631"/>
    <lineage>
        <taxon>Eukaryota</taxon>
        <taxon>Fungi</taxon>
        <taxon>Dikarya</taxon>
        <taxon>Ascomycota</taxon>
        <taxon>Saccharomycotina</taxon>
        <taxon>Pichiomycetes</taxon>
        <taxon>Debaryomycetaceae</taxon>
        <taxon>Kurtzmaniella</taxon>
    </lineage>
</organism>
<feature type="compositionally biased region" description="Basic and acidic residues" evidence="3">
    <location>
        <begin position="218"/>
        <end position="230"/>
    </location>
</feature>
<feature type="compositionally biased region" description="Basic residues" evidence="3">
    <location>
        <begin position="178"/>
        <end position="191"/>
    </location>
</feature>
<comment type="similarity">
    <text evidence="1">Belongs to the RENT3 family.</text>
</comment>
<dbReference type="EMBL" id="OZ004260">
    <property type="protein sequence ID" value="CAK7922434.1"/>
    <property type="molecule type" value="Genomic_DNA"/>
</dbReference>
<dbReference type="Pfam" id="PF03467">
    <property type="entry name" value="Smg4_UPF3"/>
    <property type="match status" value="1"/>
</dbReference>
<proteinExistence type="inferred from homology"/>
<dbReference type="SUPFAM" id="SSF54928">
    <property type="entry name" value="RNA-binding domain, RBD"/>
    <property type="match status" value="1"/>
</dbReference>
<sequence length="365" mass="40352">MSIAAPREAPKRIWKKPKQHLATAEPKKSKPLKPECLKLVLRLLPPSLDEDSFYSQLGNYTRVDEDVIVDKYYVQGAYSNTPYERPTYSRGYLLFKTRVLAEAFMADVKGKPFTETKTNDSLIPIVSNALNSNRMPHWENASAKIDGISEDPTYKEFLKFIEGTITEYNLSLIQNKLKSKKAKKSQKKQKVKKENGNGDKEIMKPTTQKAQTQKGKKGKAEANTDKDVVEKKKKPRKKKPKATAGGAVVGTTSGKPASIPSSDSDVTTGAKAGKKEDLKSKKKPKSKNPKKPKNGDQTVENSKEKPKIKEKKPKGPSIKKKNDEKQPGKDQPPSSAPSSSNKPKKILAKKGPKQATNPPSTANSI</sequence>
<dbReference type="CDD" id="cd12455">
    <property type="entry name" value="RRM_like_Smg4_UPF3"/>
    <property type="match status" value="1"/>
</dbReference>
<evidence type="ECO:0000256" key="3">
    <source>
        <dbReference type="SAM" id="MobiDB-lite"/>
    </source>
</evidence>
<keyword evidence="6" id="KW-1185">Reference proteome</keyword>
<reference evidence="5 6" key="1">
    <citation type="submission" date="2024-01" db="EMBL/GenBank/DDBJ databases">
        <authorList>
            <consortium name="Genoscope - CEA"/>
            <person name="William W."/>
        </authorList>
    </citation>
    <scope>NUCLEOTIDE SEQUENCE [LARGE SCALE GENOMIC DNA]</scope>
    <source>
        <strain evidence="5 6">29B2s-10</strain>
    </source>
</reference>
<feature type="compositionally biased region" description="Basic residues" evidence="3">
    <location>
        <begin position="308"/>
        <end position="319"/>
    </location>
</feature>
<feature type="region of interest" description="Disordered" evidence="3">
    <location>
        <begin position="178"/>
        <end position="365"/>
    </location>
</feature>
<feature type="compositionally biased region" description="Low complexity" evidence="3">
    <location>
        <begin position="332"/>
        <end position="341"/>
    </location>
</feature>